<evidence type="ECO:0000313" key="2">
    <source>
        <dbReference type="EMBL" id="QCN96992.1"/>
    </source>
</evidence>
<sequence>MPCRGLPTVGPTAQHGGADGEQAQPCIVDGVAQRVQQGHRQPARPLGVFHHDQDGALEAQVQKGGGQPFHLEPGPLRAVQPQPERVERGKTQQAAHRFSGQITAAAFGGQGDVPTGFVRRSINQGQKADGDRVEIVGSSQRRQQGLRPAQDAETGDGGAADERGEQTIGGPLRSGQGQDGTNPFLGPVQGMRDVSQRASERDTVRWRPGMIPSDGPWLRHRFPRDVDLTERTSRVGMPEGVERQWQIL</sequence>
<dbReference type="AlphaFoldDB" id="A0A4D8PEA8"/>
<geneLocation type="plasmid" evidence="2 3">
    <name>p1</name>
</geneLocation>
<dbReference type="Proteomes" id="UP000298595">
    <property type="component" value="Plasmid p1"/>
</dbReference>
<evidence type="ECO:0000256" key="1">
    <source>
        <dbReference type="SAM" id="MobiDB-lite"/>
    </source>
</evidence>
<protein>
    <submittedName>
        <fullName evidence="2">Uncharacterized protein</fullName>
    </submittedName>
</protein>
<organism evidence="2 3">
    <name type="scientific">Azospirillum argentinense</name>
    <dbReference type="NCBI Taxonomy" id="2970906"/>
    <lineage>
        <taxon>Bacteria</taxon>
        <taxon>Pseudomonadati</taxon>
        <taxon>Pseudomonadota</taxon>
        <taxon>Alphaproteobacteria</taxon>
        <taxon>Rhodospirillales</taxon>
        <taxon>Azospirillaceae</taxon>
        <taxon>Azospirillum</taxon>
    </lineage>
</organism>
<feature type="region of interest" description="Disordered" evidence="1">
    <location>
        <begin position="123"/>
        <end position="216"/>
    </location>
</feature>
<keyword evidence="2" id="KW-0614">Plasmid</keyword>
<feature type="compositionally biased region" description="Basic and acidic residues" evidence="1">
    <location>
        <begin position="194"/>
        <end position="205"/>
    </location>
</feature>
<dbReference type="KEGG" id="aare:D3093_16980"/>
<reference evidence="2 3" key="1">
    <citation type="submission" date="2018-09" db="EMBL/GenBank/DDBJ databases">
        <title>Whole genome based analysis of evolution and adaptive divergence in Indian and Brazilian strains of Azospirillum brasilense.</title>
        <authorList>
            <person name="Singh C."/>
            <person name="Tripathi A.K."/>
        </authorList>
    </citation>
    <scope>NUCLEOTIDE SEQUENCE [LARGE SCALE GENOMIC DNA]</scope>
    <source>
        <strain evidence="2 3">MTCC4035</strain>
        <plasmid evidence="2 3">p1</plasmid>
    </source>
</reference>
<proteinExistence type="predicted"/>
<dbReference type="EMBL" id="CP032322">
    <property type="protein sequence ID" value="QCN96992.1"/>
    <property type="molecule type" value="Genomic_DNA"/>
</dbReference>
<accession>A0A4D8PEA8</accession>
<evidence type="ECO:0000313" key="3">
    <source>
        <dbReference type="Proteomes" id="UP000298595"/>
    </source>
</evidence>
<dbReference type="RefSeq" id="WP_137116382.1">
    <property type="nucleotide sequence ID" value="NZ_CP032322.1"/>
</dbReference>
<name>A0A4D8PEA8_9PROT</name>
<gene>
    <name evidence="2" type="ORF">D3093_16980</name>
</gene>
<feature type="region of interest" description="Disordered" evidence="1">
    <location>
        <begin position="1"/>
        <end position="24"/>
    </location>
</feature>